<dbReference type="Proteomes" id="UP000013827">
    <property type="component" value="Unassembled WGS sequence"/>
</dbReference>
<reference evidence="1" key="2">
    <citation type="submission" date="2024-10" db="UniProtKB">
        <authorList>
            <consortium name="EnsemblProtists"/>
        </authorList>
    </citation>
    <scope>IDENTIFICATION</scope>
</reference>
<dbReference type="RefSeq" id="XP_005764786.1">
    <property type="nucleotide sequence ID" value="XM_005764729.1"/>
</dbReference>
<proteinExistence type="predicted"/>
<sequence>MTVALLALGVTIGSKPVVDYSSSASCRRLQKPEKQAIAMPFEQPKVDEVASELQNWFTCAEPVDDVDMTCFLAPDWMVEEGIGDDKYVCSDTPALAAAFLGDNGALSPDDSY</sequence>
<dbReference type="HOGENOM" id="CLU_2150624_0_0_1"/>
<dbReference type="GeneID" id="17258542"/>
<protein>
    <submittedName>
        <fullName evidence="1">Uncharacterized protein</fullName>
    </submittedName>
</protein>
<dbReference type="KEGG" id="ehx:EMIHUDRAFT_213568"/>
<evidence type="ECO:0000313" key="2">
    <source>
        <dbReference type="Proteomes" id="UP000013827"/>
    </source>
</evidence>
<evidence type="ECO:0000313" key="1">
    <source>
        <dbReference type="EnsemblProtists" id="EOD12357"/>
    </source>
</evidence>
<dbReference type="EnsemblProtists" id="EOD12357">
    <property type="protein sequence ID" value="EOD12357"/>
    <property type="gene ID" value="EMIHUDRAFT_213568"/>
</dbReference>
<keyword evidence="2" id="KW-1185">Reference proteome</keyword>
<reference evidence="2" key="1">
    <citation type="journal article" date="2013" name="Nature">
        <title>Pan genome of the phytoplankton Emiliania underpins its global distribution.</title>
        <authorList>
            <person name="Read B.A."/>
            <person name="Kegel J."/>
            <person name="Klute M.J."/>
            <person name="Kuo A."/>
            <person name="Lefebvre S.C."/>
            <person name="Maumus F."/>
            <person name="Mayer C."/>
            <person name="Miller J."/>
            <person name="Monier A."/>
            <person name="Salamov A."/>
            <person name="Young J."/>
            <person name="Aguilar M."/>
            <person name="Claverie J.M."/>
            <person name="Frickenhaus S."/>
            <person name="Gonzalez K."/>
            <person name="Herman E.K."/>
            <person name="Lin Y.C."/>
            <person name="Napier J."/>
            <person name="Ogata H."/>
            <person name="Sarno A.F."/>
            <person name="Shmutz J."/>
            <person name="Schroeder D."/>
            <person name="de Vargas C."/>
            <person name="Verret F."/>
            <person name="von Dassow P."/>
            <person name="Valentin K."/>
            <person name="Van de Peer Y."/>
            <person name="Wheeler G."/>
            <person name="Dacks J.B."/>
            <person name="Delwiche C.F."/>
            <person name="Dyhrman S.T."/>
            <person name="Glockner G."/>
            <person name="John U."/>
            <person name="Richards T."/>
            <person name="Worden A.Z."/>
            <person name="Zhang X."/>
            <person name="Grigoriev I.V."/>
            <person name="Allen A.E."/>
            <person name="Bidle K."/>
            <person name="Borodovsky M."/>
            <person name="Bowler C."/>
            <person name="Brownlee C."/>
            <person name="Cock J.M."/>
            <person name="Elias M."/>
            <person name="Gladyshev V.N."/>
            <person name="Groth M."/>
            <person name="Guda C."/>
            <person name="Hadaegh A."/>
            <person name="Iglesias-Rodriguez M.D."/>
            <person name="Jenkins J."/>
            <person name="Jones B.M."/>
            <person name="Lawson T."/>
            <person name="Leese F."/>
            <person name="Lindquist E."/>
            <person name="Lobanov A."/>
            <person name="Lomsadze A."/>
            <person name="Malik S.B."/>
            <person name="Marsh M.E."/>
            <person name="Mackinder L."/>
            <person name="Mock T."/>
            <person name="Mueller-Roeber B."/>
            <person name="Pagarete A."/>
            <person name="Parker M."/>
            <person name="Probert I."/>
            <person name="Quesneville H."/>
            <person name="Raines C."/>
            <person name="Rensing S.A."/>
            <person name="Riano-Pachon D.M."/>
            <person name="Richier S."/>
            <person name="Rokitta S."/>
            <person name="Shiraiwa Y."/>
            <person name="Soanes D.M."/>
            <person name="van der Giezen M."/>
            <person name="Wahlund T.M."/>
            <person name="Williams B."/>
            <person name="Wilson W."/>
            <person name="Wolfe G."/>
            <person name="Wurch L.L."/>
        </authorList>
    </citation>
    <scope>NUCLEOTIDE SEQUENCE</scope>
</reference>
<dbReference type="AlphaFoldDB" id="A0A0D3IM72"/>
<dbReference type="PaxDb" id="2903-EOD12357"/>
<accession>A0A0D3IM72</accession>
<organism evidence="1 2">
    <name type="scientific">Emiliania huxleyi (strain CCMP1516)</name>
    <dbReference type="NCBI Taxonomy" id="280463"/>
    <lineage>
        <taxon>Eukaryota</taxon>
        <taxon>Haptista</taxon>
        <taxon>Haptophyta</taxon>
        <taxon>Prymnesiophyceae</taxon>
        <taxon>Isochrysidales</taxon>
        <taxon>Noelaerhabdaceae</taxon>
        <taxon>Emiliania</taxon>
    </lineage>
</organism>
<name>A0A0D3IM72_EMIH1</name>